<dbReference type="Proteomes" id="UP000494119">
    <property type="component" value="Unassembled WGS sequence"/>
</dbReference>
<sequence>MLRWLIAILILANLLAFGAVRGLFGPAPLTSTSGNKQLNRQIHPEGLLVRPIKPSESVDVPVVGGPMADPAVKASELSTQ</sequence>
<accession>A0A6J5FP99</accession>
<evidence type="ECO:0000313" key="2">
    <source>
        <dbReference type="Proteomes" id="UP000494119"/>
    </source>
</evidence>
<reference evidence="1 2" key="1">
    <citation type="submission" date="2020-04" db="EMBL/GenBank/DDBJ databases">
        <authorList>
            <person name="De Canck E."/>
        </authorList>
    </citation>
    <scope>NUCLEOTIDE SEQUENCE [LARGE SCALE GENOMIC DNA]</scope>
    <source>
        <strain evidence="1 2">LMG 28688</strain>
    </source>
</reference>
<gene>
    <name evidence="1" type="ORF">LMG28688_01823</name>
</gene>
<dbReference type="EMBL" id="CADIKL010000007">
    <property type="protein sequence ID" value="CAB3784205.1"/>
    <property type="molecule type" value="Genomic_DNA"/>
</dbReference>
<name>A0A6J5FP99_9BURK</name>
<dbReference type="AlphaFoldDB" id="A0A6J5FP99"/>
<organism evidence="1 2">
    <name type="scientific">Paraburkholderia caffeinitolerans</name>
    <dbReference type="NCBI Taxonomy" id="1723730"/>
    <lineage>
        <taxon>Bacteria</taxon>
        <taxon>Pseudomonadati</taxon>
        <taxon>Pseudomonadota</taxon>
        <taxon>Betaproteobacteria</taxon>
        <taxon>Burkholderiales</taxon>
        <taxon>Burkholderiaceae</taxon>
        <taxon>Paraburkholderia</taxon>
    </lineage>
</organism>
<protein>
    <submittedName>
        <fullName evidence="1">Uncharacterized protein</fullName>
    </submittedName>
</protein>
<dbReference type="RefSeq" id="WP_129561028.1">
    <property type="nucleotide sequence ID" value="NZ_CADIKL010000007.1"/>
</dbReference>
<evidence type="ECO:0000313" key="1">
    <source>
        <dbReference type="EMBL" id="CAB3784205.1"/>
    </source>
</evidence>
<proteinExistence type="predicted"/>
<keyword evidence="2" id="KW-1185">Reference proteome</keyword>